<feature type="region of interest" description="Disordered" evidence="1">
    <location>
        <begin position="247"/>
        <end position="266"/>
    </location>
</feature>
<gene>
    <name evidence="3" type="ORF">DSCO28_61740</name>
</gene>
<keyword evidence="2" id="KW-0732">Signal</keyword>
<evidence type="ECO:0000313" key="4">
    <source>
        <dbReference type="Proteomes" id="UP000425960"/>
    </source>
</evidence>
<dbReference type="PROSITE" id="PS51257">
    <property type="entry name" value="PROKAR_LIPOPROTEIN"/>
    <property type="match status" value="1"/>
</dbReference>
<dbReference type="AlphaFoldDB" id="A0A5K7ZZI0"/>
<evidence type="ECO:0000313" key="3">
    <source>
        <dbReference type="EMBL" id="BBO85608.1"/>
    </source>
</evidence>
<evidence type="ECO:0008006" key="5">
    <source>
        <dbReference type="Google" id="ProtNLM"/>
    </source>
</evidence>
<dbReference type="RefSeq" id="WP_155325150.1">
    <property type="nucleotide sequence ID" value="NZ_AP021876.1"/>
</dbReference>
<dbReference type="Proteomes" id="UP000425960">
    <property type="component" value="Chromosome"/>
</dbReference>
<feature type="chain" id="PRO_5024457376" description="Lipoprotein" evidence="2">
    <location>
        <begin position="22"/>
        <end position="275"/>
    </location>
</feature>
<dbReference type="KEGG" id="dov:DSCO28_61740"/>
<feature type="signal peptide" evidence="2">
    <location>
        <begin position="1"/>
        <end position="21"/>
    </location>
</feature>
<reference evidence="3 4" key="1">
    <citation type="submission" date="2019-11" db="EMBL/GenBank/DDBJ databases">
        <title>Comparative genomics of hydrocarbon-degrading Desulfosarcina strains.</title>
        <authorList>
            <person name="Watanabe M."/>
            <person name="Kojima H."/>
            <person name="Fukui M."/>
        </authorList>
    </citation>
    <scope>NUCLEOTIDE SEQUENCE [LARGE SCALE GENOMIC DNA]</scope>
    <source>
        <strain evidence="3 4">28bB2T</strain>
    </source>
</reference>
<name>A0A5K7ZZI0_9BACT</name>
<dbReference type="EMBL" id="AP021876">
    <property type="protein sequence ID" value="BBO85608.1"/>
    <property type="molecule type" value="Genomic_DNA"/>
</dbReference>
<sequence length="275" mass="31821">MRRLLILICLLPIFVGCSIHAETPVTSQAPIPAYYRLTTQRQMQAAEHWMLLARDVAEQVHAKTQNYNICEASKTIYVSPSGATVFKKALHDLLITEFVKLGICVSNNEHADLVLNYDLQVIEHTRRIIKTRQGVFKSLAPGFYVKRDTPLSGPSRYHRTYYHNRHEYRSHPEYYNNYYWESPEHEVKSAELYTEAGAYTLELPKNEILFTVSLLDGDRYIFRHSSSYYINDLESWHYRIDSVQPKSSIDSAQPNSSIDSAQPNSSTKIYHIVNQ</sequence>
<organism evidence="3 4">
    <name type="scientific">Desulfosarcina ovata subsp. sediminis</name>
    <dbReference type="NCBI Taxonomy" id="885957"/>
    <lineage>
        <taxon>Bacteria</taxon>
        <taxon>Pseudomonadati</taxon>
        <taxon>Thermodesulfobacteriota</taxon>
        <taxon>Desulfobacteria</taxon>
        <taxon>Desulfobacterales</taxon>
        <taxon>Desulfosarcinaceae</taxon>
        <taxon>Desulfosarcina</taxon>
    </lineage>
</organism>
<evidence type="ECO:0000256" key="2">
    <source>
        <dbReference type="SAM" id="SignalP"/>
    </source>
</evidence>
<protein>
    <recommendedName>
        <fullName evidence="5">Lipoprotein</fullName>
    </recommendedName>
</protein>
<accession>A0A5K7ZZI0</accession>
<evidence type="ECO:0000256" key="1">
    <source>
        <dbReference type="SAM" id="MobiDB-lite"/>
    </source>
</evidence>
<proteinExistence type="predicted"/>